<accession>A0A6J7KE16</accession>
<protein>
    <submittedName>
        <fullName evidence="2">Unannotated protein</fullName>
    </submittedName>
</protein>
<dbReference type="EMBL" id="CAFBIZ010000029">
    <property type="protein sequence ID" value="CAB4847170.1"/>
    <property type="molecule type" value="Genomic_DNA"/>
</dbReference>
<evidence type="ECO:0000313" key="3">
    <source>
        <dbReference type="EMBL" id="CAB5031309.1"/>
    </source>
</evidence>
<reference evidence="2" key="1">
    <citation type="submission" date="2020-05" db="EMBL/GenBank/DDBJ databases">
        <authorList>
            <person name="Chiriac C."/>
            <person name="Salcher M."/>
            <person name="Ghai R."/>
            <person name="Kavagutti S V."/>
        </authorList>
    </citation>
    <scope>NUCLEOTIDE SEQUENCE</scope>
</reference>
<evidence type="ECO:0000313" key="1">
    <source>
        <dbReference type="EMBL" id="CAB4847170.1"/>
    </source>
</evidence>
<name>A0A6J7KE16_9ZZZZ</name>
<dbReference type="Pfam" id="PF11248">
    <property type="entry name" value="DUF3046"/>
    <property type="match status" value="1"/>
</dbReference>
<evidence type="ECO:0000313" key="2">
    <source>
        <dbReference type="EMBL" id="CAB4953601.1"/>
    </source>
</evidence>
<dbReference type="AlphaFoldDB" id="A0A6J7KE16"/>
<gene>
    <name evidence="1" type="ORF">UFOPK3268_00371</name>
    <name evidence="2" type="ORF">UFOPK3752_01820</name>
    <name evidence="3" type="ORF">UFOPK4150_00998</name>
</gene>
<proteinExistence type="predicted"/>
<dbReference type="InterPro" id="IPR021408">
    <property type="entry name" value="DUF3046"/>
</dbReference>
<organism evidence="2">
    <name type="scientific">freshwater metagenome</name>
    <dbReference type="NCBI Taxonomy" id="449393"/>
    <lineage>
        <taxon>unclassified sequences</taxon>
        <taxon>metagenomes</taxon>
        <taxon>ecological metagenomes</taxon>
    </lineage>
</organism>
<dbReference type="EMBL" id="CAFBND010000094">
    <property type="protein sequence ID" value="CAB4953601.1"/>
    <property type="molecule type" value="Genomic_DNA"/>
</dbReference>
<dbReference type="EMBL" id="CAFBPU010000017">
    <property type="protein sequence ID" value="CAB5031309.1"/>
    <property type="molecule type" value="Genomic_DNA"/>
</dbReference>
<sequence length="64" mass="6991">MRLTEFWRRLELALGSGYAHSWASDHVLAALGGRTVVQAIAGGEPTLAIWRAVHADLGLPPRDR</sequence>